<organism evidence="4 5">
    <name type="scientific">Priapulus caudatus</name>
    <name type="common">Priapulid worm</name>
    <dbReference type="NCBI Taxonomy" id="37621"/>
    <lineage>
        <taxon>Eukaryota</taxon>
        <taxon>Metazoa</taxon>
        <taxon>Ecdysozoa</taxon>
        <taxon>Scalidophora</taxon>
        <taxon>Priapulida</taxon>
        <taxon>Priapulimorpha</taxon>
        <taxon>Priapulimorphida</taxon>
        <taxon>Priapulidae</taxon>
        <taxon>Priapulus</taxon>
    </lineage>
</organism>
<evidence type="ECO:0000259" key="3">
    <source>
        <dbReference type="Pfam" id="PF00135"/>
    </source>
</evidence>
<gene>
    <name evidence="5" type="primary">LOC106817653</name>
</gene>
<evidence type="ECO:0000256" key="2">
    <source>
        <dbReference type="SAM" id="Phobius"/>
    </source>
</evidence>
<keyword evidence="2" id="KW-0472">Membrane</keyword>
<keyword evidence="4" id="KW-1185">Reference proteome</keyword>
<dbReference type="InterPro" id="IPR050309">
    <property type="entry name" value="Type-B_Carboxylest/Lipase"/>
</dbReference>
<keyword evidence="2" id="KW-0812">Transmembrane</keyword>
<reference evidence="5" key="1">
    <citation type="submission" date="2025-08" db="UniProtKB">
        <authorList>
            <consortium name="RefSeq"/>
        </authorList>
    </citation>
    <scope>IDENTIFICATION</scope>
</reference>
<dbReference type="PANTHER" id="PTHR11559">
    <property type="entry name" value="CARBOXYLESTERASE"/>
    <property type="match status" value="1"/>
</dbReference>
<sequence length="403" mass="44195">MGSRTVAAPPGSSEMKRDTSFGDTLNLSFIDDSDIDEISRSPSHKSKSSFPDYYHAPNASFDSSTKSDPVIDRDPAGKGSSPTKERKKDNSKPDMEKKPTGKATTKTPEPRPILAPTEIQVDVKEPLHETPRSRVVHYFPCCAISCDQLKAVAIVLFAFVLAIIVIVVISTTTQKNTQAFEEASATVFIGCGLVTGKHEGDVLVFRGIPYAEPPVGTMRWRPPNPLHSLDSCWNGTFDGTKAAPACYQGEGTMKELSPLKGNMSEDCLTLNVWTPDLKRQKHTTALPVVVYIHGDQFIGRDEDTLEWGPNAQQTKITNMVWVSFNYRVGALGFLALDGLASNSHSYTSGNYGLMDQIAALEWVRDNIRAFGGDPESAYWLTVIDSTLEAKRQEETTRPSSSLT</sequence>
<dbReference type="InterPro" id="IPR029058">
    <property type="entry name" value="AB_hydrolase_fold"/>
</dbReference>
<evidence type="ECO:0000313" key="5">
    <source>
        <dbReference type="RefSeq" id="XP_014677827.1"/>
    </source>
</evidence>
<dbReference type="InterPro" id="IPR002018">
    <property type="entry name" value="CarbesteraseB"/>
</dbReference>
<keyword evidence="2" id="KW-1133">Transmembrane helix</keyword>
<dbReference type="PROSITE" id="PS00941">
    <property type="entry name" value="CARBOXYLESTERASE_B_2"/>
    <property type="match status" value="1"/>
</dbReference>
<dbReference type="InterPro" id="IPR019819">
    <property type="entry name" value="Carboxylesterase_B_CS"/>
</dbReference>
<proteinExistence type="predicted"/>
<feature type="compositionally biased region" description="Basic and acidic residues" evidence="1">
    <location>
        <begin position="83"/>
        <end position="99"/>
    </location>
</feature>
<dbReference type="GeneID" id="106817653"/>
<feature type="region of interest" description="Disordered" evidence="1">
    <location>
        <begin position="1"/>
        <end position="115"/>
    </location>
</feature>
<dbReference type="Proteomes" id="UP000695022">
    <property type="component" value="Unplaced"/>
</dbReference>
<feature type="transmembrane region" description="Helical" evidence="2">
    <location>
        <begin position="151"/>
        <end position="169"/>
    </location>
</feature>
<accession>A0ABM1F056</accession>
<feature type="domain" description="Carboxylesterase type B" evidence="3">
    <location>
        <begin position="185"/>
        <end position="376"/>
    </location>
</feature>
<evidence type="ECO:0000256" key="1">
    <source>
        <dbReference type="SAM" id="MobiDB-lite"/>
    </source>
</evidence>
<protein>
    <submittedName>
        <fullName evidence="5">Fumonisin B1 esterase-like</fullName>
    </submittedName>
</protein>
<evidence type="ECO:0000313" key="4">
    <source>
        <dbReference type="Proteomes" id="UP000695022"/>
    </source>
</evidence>
<dbReference type="SUPFAM" id="SSF53474">
    <property type="entry name" value="alpha/beta-Hydrolases"/>
    <property type="match status" value="1"/>
</dbReference>
<dbReference type="RefSeq" id="XP_014677827.1">
    <property type="nucleotide sequence ID" value="XM_014822341.1"/>
</dbReference>
<dbReference type="Gene3D" id="3.40.50.1820">
    <property type="entry name" value="alpha/beta hydrolase"/>
    <property type="match status" value="1"/>
</dbReference>
<name>A0ABM1F056_PRICU</name>
<dbReference type="Pfam" id="PF00135">
    <property type="entry name" value="COesterase"/>
    <property type="match status" value="1"/>
</dbReference>